<evidence type="ECO:0000313" key="2">
    <source>
        <dbReference type="Proteomes" id="UP000228888"/>
    </source>
</evidence>
<sequence length="205" mass="24403">MVEYTKKKSEDILFPGRFSILTKIHEGIIRNILNRYAREGKLYIGLRLIVDENWTNYDNPFTFYERKEMFNIIFGKEIACRKICVVPLKYGLNIRKDMKKFCGKIIPIYTREKIWAWGGKFLGVPTIYEKRDGFSATDIKEKIYKTLKNQNELPKYMGGIDSRILKFINDKEKISRMKNFINHPSKNRDKFGLVEELKRILHIHI</sequence>
<proteinExistence type="predicted"/>
<dbReference type="Gene3D" id="3.40.50.620">
    <property type="entry name" value="HUPs"/>
    <property type="match status" value="1"/>
</dbReference>
<evidence type="ECO:0000313" key="1">
    <source>
        <dbReference type="EMBL" id="PJB03817.1"/>
    </source>
</evidence>
<protein>
    <recommendedName>
        <fullName evidence="3">Cytidyltransferase-like domain-containing protein</fullName>
    </recommendedName>
</protein>
<dbReference type="InterPro" id="IPR014729">
    <property type="entry name" value="Rossmann-like_a/b/a_fold"/>
</dbReference>
<evidence type="ECO:0008006" key="3">
    <source>
        <dbReference type="Google" id="ProtNLM"/>
    </source>
</evidence>
<name>A0A2H9QS16_HUBC1</name>
<dbReference type="Proteomes" id="UP000228888">
    <property type="component" value="Unassembled WGS sequence"/>
</dbReference>
<comment type="caution">
    <text evidence="1">The sequence shown here is derived from an EMBL/GenBank/DDBJ whole genome shotgun (WGS) entry which is preliminary data.</text>
</comment>
<reference evidence="2" key="1">
    <citation type="submission" date="2017-09" db="EMBL/GenBank/DDBJ databases">
        <title>Depth-based differentiation of microbial function through sediment-hosted aquifers and enrichment of novel symbionts in the deep terrestrial subsurface.</title>
        <authorList>
            <person name="Probst A.J."/>
            <person name="Ladd B."/>
            <person name="Jarett J.K."/>
            <person name="Geller-Mcgrath D.E."/>
            <person name="Sieber C.M.K."/>
            <person name="Emerson J.B."/>
            <person name="Anantharaman K."/>
            <person name="Thomas B.C."/>
            <person name="Malmstrom R."/>
            <person name="Stieglmeier M."/>
            <person name="Klingl A."/>
            <person name="Woyke T."/>
            <person name="Ryan C.M."/>
            <person name="Banfield J.F."/>
        </authorList>
    </citation>
    <scope>NUCLEOTIDE SEQUENCE [LARGE SCALE GENOMIC DNA]</scope>
</reference>
<organism evidence="1 2">
    <name type="scientific">Huberarchaeum crystalense</name>
    <dbReference type="NCBI Taxonomy" id="2014257"/>
    <lineage>
        <taxon>Archaea</taxon>
        <taxon>Candidatus Huberarchaeota</taxon>
        <taxon>Candidatus Huberarchaeia</taxon>
        <taxon>Candidatus Huberarchaeales</taxon>
        <taxon>Candidatus Huberarchaeaceae</taxon>
        <taxon>Candidatus Huberarchaeum</taxon>
    </lineage>
</organism>
<accession>A0A2H9QS16</accession>
<gene>
    <name evidence="1" type="ORF">CO124_01825</name>
</gene>
<dbReference type="SUPFAM" id="SSF52374">
    <property type="entry name" value="Nucleotidylyl transferase"/>
    <property type="match status" value="1"/>
</dbReference>
<dbReference type="AlphaFoldDB" id="A0A2H9QS16"/>
<dbReference type="EMBL" id="PFUW01000029">
    <property type="protein sequence ID" value="PJB03817.1"/>
    <property type="molecule type" value="Genomic_DNA"/>
</dbReference>